<evidence type="ECO:0000256" key="1">
    <source>
        <dbReference type="SAM" id="MobiDB-lite"/>
    </source>
</evidence>
<evidence type="ECO:0000313" key="2">
    <source>
        <dbReference type="EMBL" id="PIL44589.1"/>
    </source>
</evidence>
<organism evidence="2 3">
    <name type="scientific">Massilia eurypsychrophila</name>
    <dbReference type="NCBI Taxonomy" id="1485217"/>
    <lineage>
        <taxon>Bacteria</taxon>
        <taxon>Pseudomonadati</taxon>
        <taxon>Pseudomonadota</taxon>
        <taxon>Betaproteobacteria</taxon>
        <taxon>Burkholderiales</taxon>
        <taxon>Oxalobacteraceae</taxon>
        <taxon>Telluria group</taxon>
        <taxon>Massilia</taxon>
    </lineage>
</organism>
<dbReference type="OrthoDB" id="8706490at2"/>
<comment type="caution">
    <text evidence="2">The sequence shown here is derived from an EMBL/GenBank/DDBJ whole genome shotgun (WGS) entry which is preliminary data.</text>
</comment>
<feature type="region of interest" description="Disordered" evidence="1">
    <location>
        <begin position="1"/>
        <end position="20"/>
    </location>
</feature>
<keyword evidence="3" id="KW-1185">Reference proteome</keyword>
<evidence type="ECO:0000313" key="3">
    <source>
        <dbReference type="Proteomes" id="UP000230390"/>
    </source>
</evidence>
<evidence type="ECO:0008006" key="4">
    <source>
        <dbReference type="Google" id="ProtNLM"/>
    </source>
</evidence>
<proteinExistence type="predicted"/>
<sequence>MARDATKDMPTSADMHKSIDKAANAAQPVVDRLATSAHAGVDKLTGALSGAGATMDEKSRQLTEAAQRLTDSGREYVRTSPMTSLAVAAGVGYLLSKIFGGRR</sequence>
<gene>
    <name evidence="2" type="ORF">CR105_13850</name>
</gene>
<dbReference type="Proteomes" id="UP000230390">
    <property type="component" value="Unassembled WGS sequence"/>
</dbReference>
<dbReference type="AlphaFoldDB" id="A0A2G8TF67"/>
<name>A0A2G8TF67_9BURK</name>
<reference evidence="2 3" key="1">
    <citation type="submission" date="2017-10" db="EMBL/GenBank/DDBJ databases">
        <title>Massilia psychrophilum sp. nov., a novel purple-pigmented bacterium isolated from Tianshan glacier, Xinjiang Municipality, China.</title>
        <authorList>
            <person name="Wang H."/>
        </authorList>
    </citation>
    <scope>NUCLEOTIDE SEQUENCE [LARGE SCALE GENOMIC DNA]</scope>
    <source>
        <strain evidence="2 3">JCM 30074</strain>
    </source>
</reference>
<accession>A0A2G8TF67</accession>
<protein>
    <recommendedName>
        <fullName evidence="4">DUF883 domain-containing protein</fullName>
    </recommendedName>
</protein>
<dbReference type="EMBL" id="PDOC01000007">
    <property type="protein sequence ID" value="PIL44589.1"/>
    <property type="molecule type" value="Genomic_DNA"/>
</dbReference>